<dbReference type="RefSeq" id="WP_058374222.1">
    <property type="nucleotide sequence ID" value="NZ_CP011034.1"/>
</dbReference>
<feature type="modified residue" description="Phosphohistidine" evidence="6">
    <location>
        <position position="633"/>
    </location>
</feature>
<comment type="subcellular location">
    <subcellularLocation>
        <location evidence="1">Membrane</location>
        <topology evidence="1">Multi-pass membrane protein</topology>
    </subcellularLocation>
</comment>
<dbReference type="PANTHER" id="PTHR32089">
    <property type="entry name" value="METHYL-ACCEPTING CHEMOTAXIS PROTEIN MCPB"/>
    <property type="match status" value="1"/>
</dbReference>
<dbReference type="Proteomes" id="UP000065261">
    <property type="component" value="Chromosome I"/>
</dbReference>
<gene>
    <name evidence="12" type="ORF">PTRA_a3185</name>
</gene>
<dbReference type="Gene3D" id="6.10.340.10">
    <property type="match status" value="1"/>
</dbReference>
<evidence type="ECO:0000313" key="13">
    <source>
        <dbReference type="Proteomes" id="UP000065261"/>
    </source>
</evidence>
<evidence type="ECO:0000256" key="8">
    <source>
        <dbReference type="SAM" id="Coils"/>
    </source>
</evidence>
<organism evidence="12">
    <name type="scientific">Pseudoalteromonas translucida KMM 520</name>
    <dbReference type="NCBI Taxonomy" id="1315283"/>
    <lineage>
        <taxon>Bacteria</taxon>
        <taxon>Pseudomonadati</taxon>
        <taxon>Pseudomonadota</taxon>
        <taxon>Gammaproteobacteria</taxon>
        <taxon>Alteromonadales</taxon>
        <taxon>Pseudoalteromonadaceae</taxon>
        <taxon>Pseudoalteromonas</taxon>
    </lineage>
</organism>
<dbReference type="PROSITE" id="PS50111">
    <property type="entry name" value="CHEMOTAXIS_TRANSDUC_2"/>
    <property type="match status" value="1"/>
</dbReference>
<dbReference type="InterPro" id="IPR008207">
    <property type="entry name" value="Sig_transdc_His_kin_Hpt_dom"/>
</dbReference>
<evidence type="ECO:0000256" key="2">
    <source>
        <dbReference type="ARBA" id="ARBA00022692"/>
    </source>
</evidence>
<reference evidence="12 13" key="1">
    <citation type="submission" date="2015-03" db="EMBL/GenBank/DDBJ databases">
        <authorList>
            <person name="Murphy D."/>
        </authorList>
    </citation>
    <scope>NUCLEOTIDE SEQUENCE [LARGE SCALE GENOMIC DNA]</scope>
    <source>
        <strain evidence="12 13">KMM 520</strain>
    </source>
</reference>
<evidence type="ECO:0000256" key="1">
    <source>
        <dbReference type="ARBA" id="ARBA00004141"/>
    </source>
</evidence>
<dbReference type="GO" id="GO:0006935">
    <property type="term" value="P:chemotaxis"/>
    <property type="evidence" value="ECO:0007669"/>
    <property type="project" value="UniProtKB-ARBA"/>
</dbReference>
<accession>A0A0U2V8Y3</accession>
<keyword evidence="8" id="KW-0175">Coiled coil</keyword>
<feature type="coiled-coil region" evidence="8">
    <location>
        <begin position="261"/>
        <end position="288"/>
    </location>
</feature>
<feature type="transmembrane region" description="Helical" evidence="9">
    <location>
        <begin position="293"/>
        <end position="314"/>
    </location>
</feature>
<sequence length="641" mass="71192">MRASTFTRLLAVLLTLASVLLAMTLLWASQTLLKLEQQDSAYRQLKNTIMVDLSSYLSNYLAQGDSQYLTQASSLISQVEQKQLTLLPVTLKSQLTEQLNTLHNDINGKYRALGKLSGNETALLDNALRQMAGSASSLISYARSASDKSHDTLSYYKLANEYYSEVINLSLFSYQLVLDYQQSVEQSLQQSVKNLNVLAAKIEQLPNLGVMDKVDEYSLFIDEQSEDLATDIKSELSSWPNRYPRDLTSTLTQAQQRQTGADELRTQLSNLSKTVINAEQALKTQQDNLKQQVFWVFCVAISGLVILAGGVYIVQRNLVLNPLRRLRDGFAFLIETNELKNIVSNNPKTEVGEIAQYFNQLIERQRIEAQERAQMLKVVNAFMQQMSKHLQTIEQQTTTSYGQVEQNQYLLTDIQQIGEQVNNINTQVADNAQSTFSAMEQSLGFAQSMLSASADTQARVERSIQSLQELLNGVEGVSKIIEVIRNIAEQTNLLALNAAIESARAGEHGRGFAVVADEVRQLARQTQGSLSEINGQLTILSENSRLVTTQITALTQGAQSQTQNAQELKLNSEAVASNAQNANKVAFEAMELAKQQSNLLDNFSQSMAEMKGQVSESSSLVDDIRHQLQQQIHTIKGGLGL</sequence>
<evidence type="ECO:0000256" key="9">
    <source>
        <dbReference type="SAM" id="Phobius"/>
    </source>
</evidence>
<evidence type="ECO:0008006" key="14">
    <source>
        <dbReference type="Google" id="ProtNLM"/>
    </source>
</evidence>
<evidence type="ECO:0000259" key="11">
    <source>
        <dbReference type="PROSITE" id="PS50894"/>
    </source>
</evidence>
<dbReference type="KEGG" id="ptn:PTRA_a3185"/>
<evidence type="ECO:0000256" key="5">
    <source>
        <dbReference type="ARBA" id="ARBA00023224"/>
    </source>
</evidence>
<dbReference type="AlphaFoldDB" id="A0A0U2V8Y3"/>
<evidence type="ECO:0000256" key="6">
    <source>
        <dbReference type="PROSITE-ProRule" id="PRU00110"/>
    </source>
</evidence>
<dbReference type="InterPro" id="IPR004089">
    <property type="entry name" value="MCPsignal_dom"/>
</dbReference>
<dbReference type="Gene3D" id="1.10.287.950">
    <property type="entry name" value="Methyl-accepting chemotaxis protein"/>
    <property type="match status" value="1"/>
</dbReference>
<dbReference type="GO" id="GO:0016020">
    <property type="term" value="C:membrane"/>
    <property type="evidence" value="ECO:0007669"/>
    <property type="project" value="UniProtKB-SubCell"/>
</dbReference>
<dbReference type="SMART" id="SM00283">
    <property type="entry name" value="MA"/>
    <property type="match status" value="1"/>
</dbReference>
<feature type="domain" description="HPt" evidence="11">
    <location>
        <begin position="592"/>
        <end position="641"/>
    </location>
</feature>
<dbReference type="PROSITE" id="PS50894">
    <property type="entry name" value="HPT"/>
    <property type="match status" value="1"/>
</dbReference>
<keyword evidence="4 9" id="KW-0472">Membrane</keyword>
<evidence type="ECO:0000259" key="10">
    <source>
        <dbReference type="PROSITE" id="PS50111"/>
    </source>
</evidence>
<keyword evidence="2 9" id="KW-0812">Transmembrane</keyword>
<dbReference type="Pfam" id="PF00015">
    <property type="entry name" value="MCPsignal"/>
    <property type="match status" value="1"/>
</dbReference>
<dbReference type="GO" id="GO:0000160">
    <property type="term" value="P:phosphorelay signal transduction system"/>
    <property type="evidence" value="ECO:0007669"/>
    <property type="project" value="InterPro"/>
</dbReference>
<evidence type="ECO:0000256" key="7">
    <source>
        <dbReference type="PROSITE-ProRule" id="PRU00284"/>
    </source>
</evidence>
<dbReference type="PANTHER" id="PTHR32089:SF119">
    <property type="entry name" value="METHYL-ACCEPTING CHEMOTAXIS PROTEIN CTPL"/>
    <property type="match status" value="1"/>
</dbReference>
<evidence type="ECO:0000256" key="3">
    <source>
        <dbReference type="ARBA" id="ARBA00022989"/>
    </source>
</evidence>
<dbReference type="SUPFAM" id="SSF58104">
    <property type="entry name" value="Methyl-accepting chemotaxis protein (MCP) signaling domain"/>
    <property type="match status" value="1"/>
</dbReference>
<protein>
    <recommendedName>
        <fullName evidence="14">Methyl-accepting chemotaxis protein</fullName>
    </recommendedName>
</protein>
<dbReference type="OrthoDB" id="7024925at2"/>
<evidence type="ECO:0000313" key="12">
    <source>
        <dbReference type="EMBL" id="ALS34189.1"/>
    </source>
</evidence>
<keyword evidence="6" id="KW-0597">Phosphoprotein</keyword>
<name>A0A0U2V8Y3_9GAMM</name>
<evidence type="ECO:0000256" key="4">
    <source>
        <dbReference type="ARBA" id="ARBA00023136"/>
    </source>
</evidence>
<keyword evidence="3 9" id="KW-1133">Transmembrane helix</keyword>
<feature type="domain" description="Methyl-accepting transducer" evidence="10">
    <location>
        <begin position="375"/>
        <end position="611"/>
    </location>
</feature>
<dbReference type="PATRIC" id="fig|1315283.4.peg.2777"/>
<keyword evidence="5 7" id="KW-0807">Transducer</keyword>
<dbReference type="EMBL" id="CP011034">
    <property type="protein sequence ID" value="ALS34189.1"/>
    <property type="molecule type" value="Genomic_DNA"/>
</dbReference>
<proteinExistence type="predicted"/>